<dbReference type="PANTHER" id="PTHR47027:SF29">
    <property type="entry name" value="C2H2-TYPE DOMAIN-CONTAINING PROTEIN"/>
    <property type="match status" value="1"/>
</dbReference>
<comment type="caution">
    <text evidence="2">The sequence shown here is derived from an EMBL/GenBank/DDBJ whole genome shotgun (WGS) entry which is preliminary data.</text>
</comment>
<keyword evidence="3" id="KW-1185">Reference proteome</keyword>
<evidence type="ECO:0000313" key="2">
    <source>
        <dbReference type="EMBL" id="KAJ4426183.1"/>
    </source>
</evidence>
<sequence length="389" mass="44558">MMGLPPQNWQAQLPGVLPHQEGCPKEVFALVTPGMGLRMFLKIGCLFRLPSHLKNCRRDSSISWQVRREPEGINTAVKENDISSLSREVYNETASSSGAKQRRTVRKESRIVSLIICADLAQEISRTASMVKNGFSTLSFEDVEKFKYLGATVTNMNDTREEIKRRINMGNPCYYSVEKLLSSSLLSKNLKVRIYKTVTLPVVLYGCKTWILTLREEQRLRVFENKVLRKIFGAQRDEVTEKWRMLHNAELHALYSSPGIIRNIKSRCLRWAGHVAHRAWSIPVSVANSCRDYRLSFSKHCSIAARATSVRTVLRRPVRGLSVLFTRPFWKAAAHLATVLYGRARPPTASKSCANLTYSRRSNREDEEEILKRSRRGDVKEKTEKEQER</sequence>
<evidence type="ECO:0000313" key="3">
    <source>
        <dbReference type="Proteomes" id="UP001148838"/>
    </source>
</evidence>
<organism evidence="2 3">
    <name type="scientific">Periplaneta americana</name>
    <name type="common">American cockroach</name>
    <name type="synonym">Blatta americana</name>
    <dbReference type="NCBI Taxonomy" id="6978"/>
    <lineage>
        <taxon>Eukaryota</taxon>
        <taxon>Metazoa</taxon>
        <taxon>Ecdysozoa</taxon>
        <taxon>Arthropoda</taxon>
        <taxon>Hexapoda</taxon>
        <taxon>Insecta</taxon>
        <taxon>Pterygota</taxon>
        <taxon>Neoptera</taxon>
        <taxon>Polyneoptera</taxon>
        <taxon>Dictyoptera</taxon>
        <taxon>Blattodea</taxon>
        <taxon>Blattoidea</taxon>
        <taxon>Blattidae</taxon>
        <taxon>Blattinae</taxon>
        <taxon>Periplaneta</taxon>
    </lineage>
</organism>
<feature type="region of interest" description="Disordered" evidence="1">
    <location>
        <begin position="352"/>
        <end position="389"/>
    </location>
</feature>
<accession>A0ABQ8RWX5</accession>
<feature type="compositionally biased region" description="Basic and acidic residues" evidence="1">
    <location>
        <begin position="370"/>
        <end position="389"/>
    </location>
</feature>
<dbReference type="EMBL" id="JAJSOF020000040">
    <property type="protein sequence ID" value="KAJ4426183.1"/>
    <property type="molecule type" value="Genomic_DNA"/>
</dbReference>
<evidence type="ECO:0000256" key="1">
    <source>
        <dbReference type="SAM" id="MobiDB-lite"/>
    </source>
</evidence>
<reference evidence="2 3" key="1">
    <citation type="journal article" date="2022" name="Allergy">
        <title>Genome assembly and annotation of Periplaneta americana reveal a comprehensive cockroach allergen profile.</title>
        <authorList>
            <person name="Wang L."/>
            <person name="Xiong Q."/>
            <person name="Saelim N."/>
            <person name="Wang L."/>
            <person name="Nong W."/>
            <person name="Wan A.T."/>
            <person name="Shi M."/>
            <person name="Liu X."/>
            <person name="Cao Q."/>
            <person name="Hui J.H.L."/>
            <person name="Sookrung N."/>
            <person name="Leung T.F."/>
            <person name="Tungtrongchitr A."/>
            <person name="Tsui S.K.W."/>
        </authorList>
    </citation>
    <scope>NUCLEOTIDE SEQUENCE [LARGE SCALE GENOMIC DNA]</scope>
    <source>
        <strain evidence="2">PWHHKU_190912</strain>
    </source>
</reference>
<gene>
    <name evidence="2" type="ORF">ANN_26992</name>
</gene>
<dbReference type="Proteomes" id="UP001148838">
    <property type="component" value="Unassembled WGS sequence"/>
</dbReference>
<protein>
    <recommendedName>
        <fullName evidence="4">Reverse transcriptase</fullName>
    </recommendedName>
</protein>
<name>A0ABQ8RWX5_PERAM</name>
<evidence type="ECO:0008006" key="4">
    <source>
        <dbReference type="Google" id="ProtNLM"/>
    </source>
</evidence>
<dbReference type="PANTHER" id="PTHR47027">
    <property type="entry name" value="REVERSE TRANSCRIPTASE DOMAIN-CONTAINING PROTEIN"/>
    <property type="match status" value="1"/>
</dbReference>
<proteinExistence type="predicted"/>